<sequence>MMHQILGYRAQVYQVLAWNWLVFLLIGETTLTKYGESENMKCINYLINIIKSRVFDRFLAVWR</sequence>
<evidence type="ECO:0000313" key="2">
    <source>
        <dbReference type="Proteomes" id="UP000028483"/>
    </source>
</evidence>
<protein>
    <submittedName>
        <fullName evidence="1">Uncharacterized protein</fullName>
    </submittedName>
</protein>
<gene>
    <name evidence="1" type="ORF">XBO1_2220052</name>
</gene>
<dbReference type="AlphaFoldDB" id="A0A077P979"/>
<name>A0A077P979_XENBV</name>
<proteinExistence type="predicted"/>
<dbReference type="HOGENOM" id="CLU_2884907_0_0_6"/>
<organism evidence="1 2">
    <name type="scientific">Xenorhabdus bovienii str. oregonense</name>
    <dbReference type="NCBI Taxonomy" id="1398202"/>
    <lineage>
        <taxon>Bacteria</taxon>
        <taxon>Pseudomonadati</taxon>
        <taxon>Pseudomonadota</taxon>
        <taxon>Gammaproteobacteria</taxon>
        <taxon>Enterobacterales</taxon>
        <taxon>Morganellaceae</taxon>
        <taxon>Xenorhabdus</taxon>
    </lineage>
</organism>
<dbReference type="EMBL" id="CBSX010000138">
    <property type="protein sequence ID" value="CDH06266.1"/>
    <property type="molecule type" value="Genomic_DNA"/>
</dbReference>
<comment type="caution">
    <text evidence="1">The sequence shown here is derived from an EMBL/GenBank/DDBJ whole genome shotgun (WGS) entry which is preliminary data.</text>
</comment>
<dbReference type="Proteomes" id="UP000028483">
    <property type="component" value="Unassembled WGS sequence"/>
</dbReference>
<reference evidence="1" key="1">
    <citation type="submission" date="2013-07" db="EMBL/GenBank/DDBJ databases">
        <title>Sub-species coevolution in mutualistic symbiosis.</title>
        <authorList>
            <person name="Murfin K."/>
            <person name="Klassen J."/>
            <person name="Lee M."/>
            <person name="Forst S."/>
            <person name="Stock P."/>
            <person name="Goodrich-Blair H."/>
        </authorList>
    </citation>
    <scope>NUCLEOTIDE SEQUENCE [LARGE SCALE GENOMIC DNA]</scope>
    <source>
        <strain evidence="1">Oregonense</strain>
    </source>
</reference>
<evidence type="ECO:0000313" key="1">
    <source>
        <dbReference type="EMBL" id="CDH06266.1"/>
    </source>
</evidence>
<accession>A0A077P979</accession>